<comment type="caution">
    <text evidence="1">The sequence shown here is derived from an EMBL/GenBank/DDBJ whole genome shotgun (WGS) entry which is preliminary data.</text>
</comment>
<reference evidence="1 2" key="1">
    <citation type="submission" date="2024-04" db="EMBL/GenBank/DDBJ databases">
        <title>whole genome sequencing of Lutimonas vermicola strain IMCC1616.</title>
        <authorList>
            <person name="Bae S.S."/>
        </authorList>
    </citation>
    <scope>NUCLEOTIDE SEQUENCE [LARGE SCALE GENOMIC DNA]</scope>
    <source>
        <strain evidence="1 2">IMCC1616</strain>
    </source>
</reference>
<dbReference type="NCBIfam" id="TIGR03514">
    <property type="entry name" value="GldB_lipo"/>
    <property type="match status" value="1"/>
</dbReference>
<name>A0ABU9L0Z8_9FLAO</name>
<accession>A0ABU9L0Z8</accession>
<sequence length="322" mass="38190">MNVIKYFFLVLILTFLSACDKNADKKVDVAKIESNTELIRFDQKFYTSAPEDLDQLKSEFKYLFPESNPDSVWIAKMKDEDELFLYKSVQEVFGDFREEKEALTDLFKHVKYYYPKFKEPKVITILTLVDYNHKVVYADSLLFISLDVYLGKEHEVYQDYPNYIKQNFTREHLLVDVAEQIALPILRPSETNSYISRIIQEGKKMHLIEAFLPETPKAEIMGYSDEQYQWAVISESDIWKYFIQNEMLYSNDPVLSDRFITEAPFSKFYLEVDRDSPGRIGVWFGWQIVNAYVKNNDPSLQEMIITDNEEIFKRSRYKPKKK</sequence>
<evidence type="ECO:0000313" key="2">
    <source>
        <dbReference type="Proteomes" id="UP001474120"/>
    </source>
</evidence>
<dbReference type="EMBL" id="JBCDNA010000002">
    <property type="protein sequence ID" value="MEL4456111.1"/>
    <property type="molecule type" value="Genomic_DNA"/>
</dbReference>
<keyword evidence="1" id="KW-0449">Lipoprotein</keyword>
<protein>
    <submittedName>
        <fullName evidence="1">Gliding motility lipoprotein GldB</fullName>
    </submittedName>
</protein>
<dbReference type="RefSeq" id="WP_342160155.1">
    <property type="nucleotide sequence ID" value="NZ_JBCDNA010000002.1"/>
</dbReference>
<proteinExistence type="predicted"/>
<dbReference type="PROSITE" id="PS51257">
    <property type="entry name" value="PROKAR_LIPOPROTEIN"/>
    <property type="match status" value="1"/>
</dbReference>
<dbReference type="InterPro" id="IPR019853">
    <property type="entry name" value="GldB-like"/>
</dbReference>
<dbReference type="Pfam" id="PF25594">
    <property type="entry name" value="GldB_lipo"/>
    <property type="match status" value="1"/>
</dbReference>
<dbReference type="Proteomes" id="UP001474120">
    <property type="component" value="Unassembled WGS sequence"/>
</dbReference>
<evidence type="ECO:0000313" key="1">
    <source>
        <dbReference type="EMBL" id="MEL4456111.1"/>
    </source>
</evidence>
<gene>
    <name evidence="1" type="primary">gldB</name>
    <name evidence="1" type="ORF">AABB81_09415</name>
</gene>
<organism evidence="1 2">
    <name type="scientific">Lutimonas vermicola</name>
    <dbReference type="NCBI Taxonomy" id="414288"/>
    <lineage>
        <taxon>Bacteria</taxon>
        <taxon>Pseudomonadati</taxon>
        <taxon>Bacteroidota</taxon>
        <taxon>Flavobacteriia</taxon>
        <taxon>Flavobacteriales</taxon>
        <taxon>Flavobacteriaceae</taxon>
        <taxon>Lutimonas</taxon>
    </lineage>
</organism>
<keyword evidence="2" id="KW-1185">Reference proteome</keyword>